<comment type="subcellular location">
    <subcellularLocation>
        <location evidence="7">Cytoplasm</location>
    </subcellularLocation>
</comment>
<keyword evidence="2 7" id="KW-0963">Cytoplasm</keyword>
<sequence length="401" mass="43764">MKILVINAGSSSLKYQLINMEDESVLAKGNCERIGTDGKISHKTASGKEISYDVAFPTHKEAFMELVKNLVSGEGKVIDDVKEISAVGHRVLHGSEKYKTSTLITDTVIEDIFAFSELGPLHNPPQATAMRACQEVFGKEVPMVAIFDTSFHQTMPEKAYIFGIPYEYYEKYHIRRYGFHGTSHRYVSAQYFQLTGKKKEGTKIITCHLGNGSSISAIKDGKVYDTSMGFTPLDGFIMGTRSGGVDPSVITYLANKENISPDEMSNILNKKSGFLGISGVSSDCRDVTAAAKAGNHRAQLTLDILVYQIKKFIGGYAAGMGGVDAIIFTGGIGENDRELRAAVCSDMEFLGLSICKDTNEAIRGKDAKFSTDSSKVEAWVIPTNEELLIARDTQEIVSGLK</sequence>
<reference evidence="9" key="1">
    <citation type="submission" date="2020-08" db="EMBL/GenBank/DDBJ databases">
        <title>Genome public.</title>
        <authorList>
            <person name="Liu C."/>
            <person name="Sun Q."/>
        </authorList>
    </citation>
    <scope>NUCLEOTIDE SEQUENCE</scope>
    <source>
        <strain evidence="9">NSJ-64</strain>
    </source>
</reference>
<dbReference type="GO" id="GO:0005737">
    <property type="term" value="C:cytoplasm"/>
    <property type="evidence" value="ECO:0007669"/>
    <property type="project" value="UniProtKB-SubCell"/>
</dbReference>
<dbReference type="EMBL" id="JACRTD010000010">
    <property type="protein sequence ID" value="MBC8586387.1"/>
    <property type="molecule type" value="Genomic_DNA"/>
</dbReference>
<name>A0A926ETM0_9FIRM</name>
<comment type="similarity">
    <text evidence="1 7 8">Belongs to the acetokinase family.</text>
</comment>
<keyword evidence="7" id="KW-0460">Magnesium</keyword>
<dbReference type="GO" id="GO:0000287">
    <property type="term" value="F:magnesium ion binding"/>
    <property type="evidence" value="ECO:0007669"/>
    <property type="project" value="UniProtKB-UniRule"/>
</dbReference>
<dbReference type="InterPro" id="IPR023865">
    <property type="entry name" value="Aliphatic_acid_kinase_CS"/>
</dbReference>
<organism evidence="9 10">
    <name type="scientific">Youxingia wuxianensis</name>
    <dbReference type="NCBI Taxonomy" id="2763678"/>
    <lineage>
        <taxon>Bacteria</taxon>
        <taxon>Bacillati</taxon>
        <taxon>Bacillota</taxon>
        <taxon>Clostridia</taxon>
        <taxon>Eubacteriales</taxon>
        <taxon>Oscillospiraceae</taxon>
        <taxon>Youxingia</taxon>
    </lineage>
</organism>
<keyword evidence="5 7" id="KW-0418">Kinase</keyword>
<evidence type="ECO:0000256" key="3">
    <source>
        <dbReference type="ARBA" id="ARBA00022679"/>
    </source>
</evidence>
<accession>A0A926ETM0</accession>
<comment type="catalytic activity">
    <reaction evidence="7">
        <text>acetate + ATP = acetyl phosphate + ADP</text>
        <dbReference type="Rhea" id="RHEA:11352"/>
        <dbReference type="ChEBI" id="CHEBI:22191"/>
        <dbReference type="ChEBI" id="CHEBI:30089"/>
        <dbReference type="ChEBI" id="CHEBI:30616"/>
        <dbReference type="ChEBI" id="CHEBI:456216"/>
        <dbReference type="EC" id="2.7.2.1"/>
    </reaction>
</comment>
<comment type="caution">
    <text evidence="9">The sequence shown here is derived from an EMBL/GenBank/DDBJ whole genome shotgun (WGS) entry which is preliminary data.</text>
</comment>
<proteinExistence type="inferred from homology"/>
<dbReference type="Proteomes" id="UP000623678">
    <property type="component" value="Unassembled WGS sequence"/>
</dbReference>
<dbReference type="PIRSF" id="PIRSF000722">
    <property type="entry name" value="Acetate_prop_kin"/>
    <property type="match status" value="1"/>
</dbReference>
<dbReference type="PROSITE" id="PS01075">
    <property type="entry name" value="ACETATE_KINASE_1"/>
    <property type="match status" value="1"/>
</dbReference>
<keyword evidence="7" id="KW-0479">Metal-binding</keyword>
<dbReference type="GO" id="GO:0008776">
    <property type="term" value="F:acetate kinase activity"/>
    <property type="evidence" value="ECO:0007669"/>
    <property type="project" value="UniProtKB-UniRule"/>
</dbReference>
<evidence type="ECO:0000256" key="7">
    <source>
        <dbReference type="HAMAP-Rule" id="MF_00020"/>
    </source>
</evidence>
<evidence type="ECO:0000256" key="5">
    <source>
        <dbReference type="ARBA" id="ARBA00022777"/>
    </source>
</evidence>
<dbReference type="GO" id="GO:0005524">
    <property type="term" value="F:ATP binding"/>
    <property type="evidence" value="ECO:0007669"/>
    <property type="project" value="UniProtKB-KW"/>
</dbReference>
<feature type="binding site" evidence="7">
    <location>
        <position position="385"/>
    </location>
    <ligand>
        <name>Mg(2+)</name>
        <dbReference type="ChEBI" id="CHEBI:18420"/>
    </ligand>
</feature>
<comment type="function">
    <text evidence="7">Catalyzes the formation of acetyl phosphate from acetate and ATP. Can also catalyze the reverse reaction.</text>
</comment>
<evidence type="ECO:0000313" key="9">
    <source>
        <dbReference type="EMBL" id="MBC8586387.1"/>
    </source>
</evidence>
<dbReference type="RefSeq" id="WP_262396107.1">
    <property type="nucleotide sequence ID" value="NZ_JACRTD010000010.1"/>
</dbReference>
<dbReference type="PANTHER" id="PTHR21060:SF15">
    <property type="entry name" value="ACETATE KINASE-RELATED"/>
    <property type="match status" value="1"/>
</dbReference>
<feature type="site" description="Transition state stabilizer" evidence="7">
    <location>
        <position position="180"/>
    </location>
</feature>
<feature type="binding site" evidence="7">
    <location>
        <position position="90"/>
    </location>
    <ligand>
        <name>substrate</name>
    </ligand>
</feature>
<dbReference type="EC" id="2.7.2.1" evidence="7"/>
<comment type="pathway">
    <text evidence="7">Metabolic intermediate biosynthesis; acetyl-CoA biosynthesis; acetyl-CoA from acetate: step 1/2.</text>
</comment>
<keyword evidence="10" id="KW-1185">Reference proteome</keyword>
<feature type="binding site" evidence="7">
    <location>
        <begin position="331"/>
        <end position="335"/>
    </location>
    <ligand>
        <name>ATP</name>
        <dbReference type="ChEBI" id="CHEBI:30616"/>
    </ligand>
</feature>
<feature type="binding site" evidence="7">
    <location>
        <position position="14"/>
    </location>
    <ligand>
        <name>ATP</name>
        <dbReference type="ChEBI" id="CHEBI:30616"/>
    </ligand>
</feature>
<feature type="site" description="Transition state stabilizer" evidence="7">
    <location>
        <position position="241"/>
    </location>
</feature>
<evidence type="ECO:0000256" key="1">
    <source>
        <dbReference type="ARBA" id="ARBA00008748"/>
    </source>
</evidence>
<dbReference type="SUPFAM" id="SSF53067">
    <property type="entry name" value="Actin-like ATPase domain"/>
    <property type="match status" value="2"/>
</dbReference>
<evidence type="ECO:0000256" key="8">
    <source>
        <dbReference type="RuleBase" id="RU003835"/>
    </source>
</evidence>
<keyword evidence="6 7" id="KW-0067">ATP-binding</keyword>
<dbReference type="CDD" id="cd24010">
    <property type="entry name" value="ASKHA_NBD_AcK_PK"/>
    <property type="match status" value="1"/>
</dbReference>
<comment type="cofactor">
    <cofactor evidence="7">
        <name>Mg(2+)</name>
        <dbReference type="ChEBI" id="CHEBI:18420"/>
    </cofactor>
    <cofactor evidence="7">
        <name>Mn(2+)</name>
        <dbReference type="ChEBI" id="CHEBI:29035"/>
    </cofactor>
    <text evidence="7">Mg(2+). Can also accept Mn(2+).</text>
</comment>
<feature type="active site" description="Proton donor/acceptor" evidence="7">
    <location>
        <position position="148"/>
    </location>
</feature>
<gene>
    <name evidence="7" type="primary">ackA</name>
    <name evidence="9" type="ORF">H8705_12430</name>
</gene>
<feature type="binding site" evidence="7">
    <location>
        <begin position="283"/>
        <end position="285"/>
    </location>
    <ligand>
        <name>ATP</name>
        <dbReference type="ChEBI" id="CHEBI:30616"/>
    </ligand>
</feature>
<keyword evidence="4 7" id="KW-0547">Nucleotide-binding</keyword>
<dbReference type="InterPro" id="IPR004372">
    <property type="entry name" value="Ac/propionate_kinase"/>
</dbReference>
<evidence type="ECO:0000313" key="10">
    <source>
        <dbReference type="Proteomes" id="UP000623678"/>
    </source>
</evidence>
<dbReference type="GO" id="GO:0006085">
    <property type="term" value="P:acetyl-CoA biosynthetic process"/>
    <property type="evidence" value="ECO:0007669"/>
    <property type="project" value="UniProtKB-UniRule"/>
</dbReference>
<dbReference type="Gene3D" id="3.30.420.40">
    <property type="match status" value="2"/>
</dbReference>
<dbReference type="Pfam" id="PF00871">
    <property type="entry name" value="Acetate_kinase"/>
    <property type="match status" value="1"/>
</dbReference>
<feature type="binding site" evidence="7">
    <location>
        <begin position="208"/>
        <end position="212"/>
    </location>
    <ligand>
        <name>ATP</name>
        <dbReference type="ChEBI" id="CHEBI:30616"/>
    </ligand>
</feature>
<dbReference type="NCBIfam" id="TIGR00016">
    <property type="entry name" value="ackA"/>
    <property type="match status" value="1"/>
</dbReference>
<evidence type="ECO:0000256" key="2">
    <source>
        <dbReference type="ARBA" id="ARBA00022490"/>
    </source>
</evidence>
<evidence type="ECO:0000256" key="6">
    <source>
        <dbReference type="ARBA" id="ARBA00022840"/>
    </source>
</evidence>
<dbReference type="InterPro" id="IPR043129">
    <property type="entry name" value="ATPase_NBD"/>
</dbReference>
<keyword evidence="3 7" id="KW-0808">Transferase</keyword>
<dbReference type="InterPro" id="IPR000890">
    <property type="entry name" value="Aliphatic_acid_kin_short-chain"/>
</dbReference>
<dbReference type="HAMAP" id="MF_00020">
    <property type="entry name" value="Acetate_kinase"/>
    <property type="match status" value="1"/>
</dbReference>
<dbReference type="GO" id="GO:0006083">
    <property type="term" value="P:acetate metabolic process"/>
    <property type="evidence" value="ECO:0007669"/>
    <property type="project" value="TreeGrafter"/>
</dbReference>
<dbReference type="AlphaFoldDB" id="A0A926ETM0"/>
<dbReference type="PRINTS" id="PR00471">
    <property type="entry name" value="ACETATEKNASE"/>
</dbReference>
<protein>
    <recommendedName>
        <fullName evidence="7">Acetate kinase</fullName>
        <ecNumber evidence="7">2.7.2.1</ecNumber>
    </recommendedName>
    <alternativeName>
        <fullName evidence="7">Acetokinase</fullName>
    </alternativeName>
</protein>
<evidence type="ECO:0000256" key="4">
    <source>
        <dbReference type="ARBA" id="ARBA00022741"/>
    </source>
</evidence>
<comment type="subunit">
    <text evidence="7">Homodimer.</text>
</comment>
<dbReference type="PANTHER" id="PTHR21060">
    <property type="entry name" value="ACETATE KINASE"/>
    <property type="match status" value="1"/>
</dbReference>
<dbReference type="PROSITE" id="PS01076">
    <property type="entry name" value="ACETATE_KINASE_2"/>
    <property type="match status" value="1"/>
</dbReference>
<feature type="binding site" evidence="7">
    <location>
        <position position="7"/>
    </location>
    <ligand>
        <name>Mg(2+)</name>
        <dbReference type="ChEBI" id="CHEBI:18420"/>
    </ligand>
</feature>